<feature type="non-terminal residue" evidence="7">
    <location>
        <position position="519"/>
    </location>
</feature>
<feature type="disulfide bond" evidence="5">
    <location>
        <begin position="361"/>
        <end position="388"/>
    </location>
</feature>
<dbReference type="SUPFAM" id="SSF57535">
    <property type="entry name" value="Complement control module/SCR domain"/>
    <property type="match status" value="5"/>
</dbReference>
<dbReference type="Pfam" id="PF00084">
    <property type="entry name" value="Sushi"/>
    <property type="match status" value="4"/>
</dbReference>
<keyword evidence="2" id="KW-0677">Repeat</keyword>
<keyword evidence="3 5" id="KW-1015">Disulfide bond</keyword>
<dbReference type="SMART" id="SM00032">
    <property type="entry name" value="CCP"/>
    <property type="match status" value="6"/>
</dbReference>
<comment type="caution">
    <text evidence="5">Lacks conserved residue(s) required for the propagation of feature annotation.</text>
</comment>
<evidence type="ECO:0000313" key="8">
    <source>
        <dbReference type="Proteomes" id="UP000271974"/>
    </source>
</evidence>
<dbReference type="STRING" id="188477.A0A433TW97"/>
<evidence type="ECO:0000313" key="7">
    <source>
        <dbReference type="EMBL" id="RUS85788.1"/>
    </source>
</evidence>
<evidence type="ECO:0000256" key="4">
    <source>
        <dbReference type="ARBA" id="ARBA00023180"/>
    </source>
</evidence>
<dbReference type="CDD" id="cd00033">
    <property type="entry name" value="CCP"/>
    <property type="match status" value="3"/>
</dbReference>
<evidence type="ECO:0000259" key="6">
    <source>
        <dbReference type="PROSITE" id="PS50923"/>
    </source>
</evidence>
<keyword evidence="4" id="KW-0325">Glycoprotein</keyword>
<protein>
    <recommendedName>
        <fullName evidence="6">Sushi domain-containing protein</fullName>
    </recommendedName>
</protein>
<dbReference type="OrthoDB" id="6159920at2759"/>
<dbReference type="InterPro" id="IPR035976">
    <property type="entry name" value="Sushi/SCR/CCP_sf"/>
</dbReference>
<dbReference type="InterPro" id="IPR050350">
    <property type="entry name" value="Compl-Cell_Adhes-Reg"/>
</dbReference>
<evidence type="ECO:0000256" key="5">
    <source>
        <dbReference type="PROSITE-ProRule" id="PRU00302"/>
    </source>
</evidence>
<feature type="domain" description="Sushi" evidence="6">
    <location>
        <begin position="137"/>
        <end position="194"/>
    </location>
</feature>
<keyword evidence="1 5" id="KW-0768">Sushi</keyword>
<feature type="domain" description="Sushi" evidence="6">
    <location>
        <begin position="452"/>
        <end position="512"/>
    </location>
</feature>
<evidence type="ECO:0000256" key="2">
    <source>
        <dbReference type="ARBA" id="ARBA00022737"/>
    </source>
</evidence>
<name>A0A433TW97_ELYCH</name>
<dbReference type="PROSITE" id="PS50923">
    <property type="entry name" value="SUSHI"/>
    <property type="match status" value="5"/>
</dbReference>
<feature type="domain" description="Sushi" evidence="6">
    <location>
        <begin position="332"/>
        <end position="390"/>
    </location>
</feature>
<evidence type="ECO:0000256" key="3">
    <source>
        <dbReference type="ARBA" id="ARBA00023157"/>
    </source>
</evidence>
<dbReference type="PANTHER" id="PTHR19325">
    <property type="entry name" value="COMPLEMENT COMPONENT-RELATED SUSHI DOMAIN-CONTAINING"/>
    <property type="match status" value="1"/>
</dbReference>
<proteinExistence type="predicted"/>
<accession>A0A433TW97</accession>
<dbReference type="AlphaFoldDB" id="A0A433TW97"/>
<dbReference type="EMBL" id="RQTK01000159">
    <property type="protein sequence ID" value="RUS85788.1"/>
    <property type="molecule type" value="Genomic_DNA"/>
</dbReference>
<dbReference type="InterPro" id="IPR000436">
    <property type="entry name" value="Sushi_SCR_CCP_dom"/>
</dbReference>
<gene>
    <name evidence="7" type="ORF">EGW08_006417</name>
</gene>
<sequence length="519" mass="55252">MRPLLNTIIVVFLAHEDNMITHAAGTKGWQNTHIKLNSRVTGLQTWVDQKVLNVRQCVRLCWLFAACSDEQRCELHHMDGDRSEYSTVAKTGSLAVDMRDARAENSRGCGSRPCRQTEMCAPIMNTAVYACILGVSFLCSDDPPHIPHSQAHSDGVSSVVYTCADGYFLSGNSHISVCNRDTGTWSHVDFSCRFVDCGLPPSLHGAVSSSRATTLNSKATYSCLQGSAPTVDEIATICEGSTGQWSPLQGSCSVVTCGQPSAEDALDVELVVRNVTDPHPDLDASELQVAYGAEAKYTCKPGYTSPEGASYISECQADGTWSPRDAFLCFLVDCGQPPSVENAENFRYTATTFGENATAMCLPGFSAQGSLTLTCDETGTWAGDGHTCELNDCGDPPELFGAVAFSGNTTLNASTQRVAGYTVPVGAAASTSSLCQTSGSWNPPPSLQCAPLDCGPPPRVDNSERVDFAATTLGENVTFRCLPGFSPLHSFQLTCDETGSWTGGNSTVTCEKILCGDPP</sequence>
<evidence type="ECO:0000256" key="1">
    <source>
        <dbReference type="ARBA" id="ARBA00022659"/>
    </source>
</evidence>
<dbReference type="PANTHER" id="PTHR19325:SF575">
    <property type="entry name" value="LOCOMOTION-RELATED PROTEIN HIKARU GENKI"/>
    <property type="match status" value="1"/>
</dbReference>
<feature type="domain" description="Sushi" evidence="6">
    <location>
        <begin position="195"/>
        <end position="254"/>
    </location>
</feature>
<dbReference type="Proteomes" id="UP000271974">
    <property type="component" value="Unassembled WGS sequence"/>
</dbReference>
<dbReference type="Gene3D" id="2.10.70.10">
    <property type="entry name" value="Complement Module, domain 1"/>
    <property type="match status" value="5"/>
</dbReference>
<reference evidence="7 8" key="1">
    <citation type="submission" date="2019-01" db="EMBL/GenBank/DDBJ databases">
        <title>A draft genome assembly of the solar-powered sea slug Elysia chlorotica.</title>
        <authorList>
            <person name="Cai H."/>
            <person name="Li Q."/>
            <person name="Fang X."/>
            <person name="Li J."/>
            <person name="Curtis N.E."/>
            <person name="Altenburger A."/>
            <person name="Shibata T."/>
            <person name="Feng M."/>
            <person name="Maeda T."/>
            <person name="Schwartz J.A."/>
            <person name="Shigenobu S."/>
            <person name="Lundholm N."/>
            <person name="Nishiyama T."/>
            <person name="Yang H."/>
            <person name="Hasebe M."/>
            <person name="Li S."/>
            <person name="Pierce S.K."/>
            <person name="Wang J."/>
        </authorList>
    </citation>
    <scope>NUCLEOTIDE SEQUENCE [LARGE SCALE GENOMIC DNA]</scope>
    <source>
        <strain evidence="7">EC2010</strain>
        <tissue evidence="7">Whole organism of an adult</tissue>
    </source>
</reference>
<comment type="caution">
    <text evidence="7">The sequence shown here is derived from an EMBL/GenBank/DDBJ whole genome shotgun (WGS) entry which is preliminary data.</text>
</comment>
<organism evidence="7 8">
    <name type="scientific">Elysia chlorotica</name>
    <name type="common">Eastern emerald elysia</name>
    <name type="synonym">Sea slug</name>
    <dbReference type="NCBI Taxonomy" id="188477"/>
    <lineage>
        <taxon>Eukaryota</taxon>
        <taxon>Metazoa</taxon>
        <taxon>Spiralia</taxon>
        <taxon>Lophotrochozoa</taxon>
        <taxon>Mollusca</taxon>
        <taxon>Gastropoda</taxon>
        <taxon>Heterobranchia</taxon>
        <taxon>Euthyneura</taxon>
        <taxon>Panpulmonata</taxon>
        <taxon>Sacoglossa</taxon>
        <taxon>Placobranchoidea</taxon>
        <taxon>Plakobranchidae</taxon>
        <taxon>Elysia</taxon>
    </lineage>
</organism>
<keyword evidence="8" id="KW-1185">Reference proteome</keyword>
<feature type="domain" description="Sushi" evidence="6">
    <location>
        <begin position="255"/>
        <end position="331"/>
    </location>
</feature>